<evidence type="ECO:0000313" key="3">
    <source>
        <dbReference type="EMBL" id="RSM75835.1"/>
    </source>
</evidence>
<dbReference type="Pfam" id="PF05257">
    <property type="entry name" value="CHAP"/>
    <property type="match status" value="1"/>
</dbReference>
<dbReference type="Proteomes" id="UP000287547">
    <property type="component" value="Unassembled WGS sequence"/>
</dbReference>
<keyword evidence="1" id="KW-0812">Transmembrane</keyword>
<keyword evidence="1" id="KW-1133">Transmembrane helix</keyword>
<sequence length="445" mass="47337">MTEEFPVRVHLLSHARRLWAVVLAFVFAVAGISVVASVPAYADATCSGGVSVYGVLPDGRLTYTMIDPDNGNIQRVVVSSKTLGFTAKAMATLNFNTILITSTGGVLHRIDVITNSNSLTFNDPVAINGGWTHNLLTYDGHGHLYGTTSSGTLLQYLVSRPKPSDVHIGQRREIGDGGFTLKTLAAAGDDRLVATAGGQLISYAINDSGGYKRSQLDDAGWSSFENFVSPGGGLYYGKNPDGAMYWYEDGDPTDGSGTDITYHLNDPVASRGWTQYLLSADPTTCKATAPTNTLRKRIGDVATGEIGQAEHSCDKYHERCDRGDLHWCAMFATWVWQTAGVQGVPRGTFVARGLGEWGVDRGLFKYRSGAGKGSPKIGDWVIYGPPDGGGGGHVDVVTAVRPDGTLTVVGGNVNDKVTRKTIDPDTYRSGAGNYLISGYVSPPGA</sequence>
<comment type="caution">
    <text evidence="3">The sequence shown here is derived from an EMBL/GenBank/DDBJ whole genome shotgun (WGS) entry which is preliminary data.</text>
</comment>
<evidence type="ECO:0000256" key="1">
    <source>
        <dbReference type="SAM" id="Phobius"/>
    </source>
</evidence>
<keyword evidence="1" id="KW-0472">Membrane</keyword>
<proteinExistence type="predicted"/>
<dbReference type="Pfam" id="PF14517">
    <property type="entry name" value="Tachylectin"/>
    <property type="match status" value="1"/>
</dbReference>
<dbReference type="InterPro" id="IPR007921">
    <property type="entry name" value="CHAP_dom"/>
</dbReference>
<reference evidence="3 4" key="1">
    <citation type="submission" date="2018-05" db="EMBL/GenBank/DDBJ databases">
        <title>Evolution of GPA BGCs.</title>
        <authorList>
            <person name="Waglechner N."/>
            <person name="Wright G.D."/>
        </authorList>
    </citation>
    <scope>NUCLEOTIDE SEQUENCE [LARGE SCALE GENOMIC DNA]</scope>
    <source>
        <strain evidence="3 4">A82846</strain>
    </source>
</reference>
<feature type="domain" description="Peptidase C51" evidence="2">
    <location>
        <begin position="303"/>
        <end position="436"/>
    </location>
</feature>
<feature type="transmembrane region" description="Helical" evidence="1">
    <location>
        <begin position="18"/>
        <end position="42"/>
    </location>
</feature>
<dbReference type="SUPFAM" id="SSF54001">
    <property type="entry name" value="Cysteine proteinases"/>
    <property type="match status" value="1"/>
</dbReference>
<dbReference type="InterPro" id="IPR023294">
    <property type="entry name" value="Tachylectin2"/>
</dbReference>
<dbReference type="InterPro" id="IPR038765">
    <property type="entry name" value="Papain-like_cys_pep_sf"/>
</dbReference>
<gene>
    <name evidence="3" type="ORF">DMH04_37505</name>
</gene>
<accession>A0A428YYJ1</accession>
<dbReference type="PROSITE" id="PS50911">
    <property type="entry name" value="CHAP"/>
    <property type="match status" value="1"/>
</dbReference>
<evidence type="ECO:0000313" key="4">
    <source>
        <dbReference type="Proteomes" id="UP000287547"/>
    </source>
</evidence>
<evidence type="ECO:0000259" key="2">
    <source>
        <dbReference type="PROSITE" id="PS50911"/>
    </source>
</evidence>
<name>A0A428YYJ1_KIBAR</name>
<dbReference type="AlphaFoldDB" id="A0A428YYJ1"/>
<dbReference type="EMBL" id="QHKI01000046">
    <property type="protein sequence ID" value="RSM75835.1"/>
    <property type="molecule type" value="Genomic_DNA"/>
</dbReference>
<dbReference type="Gene3D" id="2.115.10.10">
    <property type="entry name" value="Tachylectin 2"/>
    <property type="match status" value="1"/>
</dbReference>
<organism evidence="3 4">
    <name type="scientific">Kibdelosporangium aridum</name>
    <dbReference type="NCBI Taxonomy" id="2030"/>
    <lineage>
        <taxon>Bacteria</taxon>
        <taxon>Bacillati</taxon>
        <taxon>Actinomycetota</taxon>
        <taxon>Actinomycetes</taxon>
        <taxon>Pseudonocardiales</taxon>
        <taxon>Pseudonocardiaceae</taxon>
        <taxon>Kibdelosporangium</taxon>
    </lineage>
</organism>
<dbReference type="OrthoDB" id="9815928at2"/>
<protein>
    <submittedName>
        <fullName evidence="3">CHAP domain-containing protein</fullName>
    </submittedName>
</protein>